<name>A0A6L2JTZ9_TANCI</name>
<dbReference type="InterPro" id="IPR039537">
    <property type="entry name" value="Retrotran_Ty1/copia-like"/>
</dbReference>
<dbReference type="GO" id="GO:0003676">
    <property type="term" value="F:nucleic acid binding"/>
    <property type="evidence" value="ECO:0007669"/>
    <property type="project" value="InterPro"/>
</dbReference>
<dbReference type="Pfam" id="PF07727">
    <property type="entry name" value="RVT_2"/>
    <property type="match status" value="1"/>
</dbReference>
<dbReference type="Gene3D" id="3.30.420.10">
    <property type="entry name" value="Ribonuclease H-like superfamily/Ribonuclease H"/>
    <property type="match status" value="1"/>
</dbReference>
<dbReference type="GO" id="GO:0016787">
    <property type="term" value="F:hydrolase activity"/>
    <property type="evidence" value="ECO:0007669"/>
    <property type="project" value="UniProtKB-KW"/>
</dbReference>
<proteinExistence type="predicted"/>
<evidence type="ECO:0000259" key="3">
    <source>
        <dbReference type="Pfam" id="PF07727"/>
    </source>
</evidence>
<evidence type="ECO:0000313" key="4">
    <source>
        <dbReference type="EMBL" id="GEU40561.1"/>
    </source>
</evidence>
<protein>
    <submittedName>
        <fullName evidence="4">Retrovirus-related Pol polyprotein from transposon TNT 1-94</fullName>
    </submittedName>
</protein>
<feature type="domain" description="Reverse transcriptase Ty1/copia-type" evidence="3">
    <location>
        <begin position="322"/>
        <end position="381"/>
    </location>
</feature>
<dbReference type="GO" id="GO:0046872">
    <property type="term" value="F:metal ion binding"/>
    <property type="evidence" value="ECO:0007669"/>
    <property type="project" value="UniProtKB-KW"/>
</dbReference>
<dbReference type="EMBL" id="BKCJ010001318">
    <property type="protein sequence ID" value="GEU40561.1"/>
    <property type="molecule type" value="Genomic_DNA"/>
</dbReference>
<dbReference type="AlphaFoldDB" id="A0A6L2JTZ9"/>
<dbReference type="InterPro" id="IPR012337">
    <property type="entry name" value="RNaseH-like_sf"/>
</dbReference>
<keyword evidence="2" id="KW-0378">Hydrolase</keyword>
<accession>A0A6L2JTZ9</accession>
<dbReference type="PANTHER" id="PTHR42648:SF28">
    <property type="entry name" value="TRANSPOSON-ENCODED PROTEIN WITH RIBONUCLEASE H-LIKE AND RETROVIRUS ZINC FINGER-LIKE DOMAINS"/>
    <property type="match status" value="1"/>
</dbReference>
<keyword evidence="1" id="KW-0479">Metal-binding</keyword>
<organism evidence="4">
    <name type="scientific">Tanacetum cinerariifolium</name>
    <name type="common">Dalmatian daisy</name>
    <name type="synonym">Chrysanthemum cinerariifolium</name>
    <dbReference type="NCBI Taxonomy" id="118510"/>
    <lineage>
        <taxon>Eukaryota</taxon>
        <taxon>Viridiplantae</taxon>
        <taxon>Streptophyta</taxon>
        <taxon>Embryophyta</taxon>
        <taxon>Tracheophyta</taxon>
        <taxon>Spermatophyta</taxon>
        <taxon>Magnoliopsida</taxon>
        <taxon>eudicotyledons</taxon>
        <taxon>Gunneridae</taxon>
        <taxon>Pentapetalae</taxon>
        <taxon>asterids</taxon>
        <taxon>campanulids</taxon>
        <taxon>Asterales</taxon>
        <taxon>Asteraceae</taxon>
        <taxon>Asteroideae</taxon>
        <taxon>Anthemideae</taxon>
        <taxon>Anthemidinae</taxon>
        <taxon>Tanacetum</taxon>
    </lineage>
</organism>
<sequence length="382" mass="44728">MKDVFNQIETKVDNCSVERKYFKIKKKELFIENDHLLEHIICQDVMRIAMHDDLENKCVLHANDDNLEYAEMEQSYINEYSRLSHLNFGTINELDKQGLIRGLLKLKYEKDHLCSVCSLGKSKKQTHKPKYENSIQEKLYLLHMDLCGPMRIKSIMGRITYWLLLMIIEGSLGNICTDNGIEFVNQTLKTYYEDVGISHQTIVACTSQQNNVVERQNWTLVEAAHTISEESSSRDVIVSDLHPTNQPFKHLSKWIKNHPLDNVIGNPSRPVSTRHQLQTNAMWCYFDAFLTSAKPKNYKEVLKEFCWIKAMHEEIQEFERLQVWELVSRLNYIMLINLKWIFKVKLNEFGGVLKNKARLVAKSFHHEEGVDFEESFTPVARI</sequence>
<gene>
    <name evidence="4" type="ORF">Tci_012539</name>
</gene>
<dbReference type="SUPFAM" id="SSF53098">
    <property type="entry name" value="Ribonuclease H-like"/>
    <property type="match status" value="1"/>
</dbReference>
<reference evidence="4" key="1">
    <citation type="journal article" date="2019" name="Sci. Rep.">
        <title>Draft genome of Tanacetum cinerariifolium, the natural source of mosquito coil.</title>
        <authorList>
            <person name="Yamashiro T."/>
            <person name="Shiraishi A."/>
            <person name="Satake H."/>
            <person name="Nakayama K."/>
        </authorList>
    </citation>
    <scope>NUCLEOTIDE SEQUENCE</scope>
</reference>
<dbReference type="InterPro" id="IPR013103">
    <property type="entry name" value="RVT_2"/>
</dbReference>
<evidence type="ECO:0000256" key="2">
    <source>
        <dbReference type="ARBA" id="ARBA00022801"/>
    </source>
</evidence>
<dbReference type="InterPro" id="IPR036397">
    <property type="entry name" value="RNaseH_sf"/>
</dbReference>
<dbReference type="PANTHER" id="PTHR42648">
    <property type="entry name" value="TRANSPOSASE, PUTATIVE-RELATED"/>
    <property type="match status" value="1"/>
</dbReference>
<evidence type="ECO:0000256" key="1">
    <source>
        <dbReference type="ARBA" id="ARBA00022723"/>
    </source>
</evidence>
<comment type="caution">
    <text evidence="4">The sequence shown here is derived from an EMBL/GenBank/DDBJ whole genome shotgun (WGS) entry which is preliminary data.</text>
</comment>